<keyword evidence="2" id="KW-1185">Reference proteome</keyword>
<sequence length="69" mass="7855">MVAFLKKHLLVFLQQYNSNTLAQNVKDNTRAILHENRFKGCGILLSQKEFIIVLPLLGNQPTSRSTTIE</sequence>
<reference evidence="1" key="1">
    <citation type="submission" date="2020-11" db="EMBL/GenBank/DDBJ databases">
        <authorList>
            <person name="Whitehead M."/>
        </authorList>
    </citation>
    <scope>NUCLEOTIDE SEQUENCE</scope>
    <source>
        <strain evidence="1">EGII</strain>
    </source>
</reference>
<proteinExistence type="predicted"/>
<name>A0A811UGG2_CERCA</name>
<dbReference type="Proteomes" id="UP000606786">
    <property type="component" value="Unassembled WGS sequence"/>
</dbReference>
<gene>
    <name evidence="1" type="ORF">CCAP1982_LOCUS6074</name>
</gene>
<dbReference type="EMBL" id="CAJHJT010000012">
    <property type="protein sequence ID" value="CAD6997428.1"/>
    <property type="molecule type" value="Genomic_DNA"/>
</dbReference>
<evidence type="ECO:0000313" key="1">
    <source>
        <dbReference type="EMBL" id="CAD6997428.1"/>
    </source>
</evidence>
<dbReference type="AlphaFoldDB" id="A0A811UGG2"/>
<organism evidence="1 2">
    <name type="scientific">Ceratitis capitata</name>
    <name type="common">Mediterranean fruit fly</name>
    <name type="synonym">Tephritis capitata</name>
    <dbReference type="NCBI Taxonomy" id="7213"/>
    <lineage>
        <taxon>Eukaryota</taxon>
        <taxon>Metazoa</taxon>
        <taxon>Ecdysozoa</taxon>
        <taxon>Arthropoda</taxon>
        <taxon>Hexapoda</taxon>
        <taxon>Insecta</taxon>
        <taxon>Pterygota</taxon>
        <taxon>Neoptera</taxon>
        <taxon>Endopterygota</taxon>
        <taxon>Diptera</taxon>
        <taxon>Brachycera</taxon>
        <taxon>Muscomorpha</taxon>
        <taxon>Tephritoidea</taxon>
        <taxon>Tephritidae</taxon>
        <taxon>Ceratitis</taxon>
        <taxon>Ceratitis</taxon>
    </lineage>
</organism>
<evidence type="ECO:0000313" key="2">
    <source>
        <dbReference type="Proteomes" id="UP000606786"/>
    </source>
</evidence>
<protein>
    <submittedName>
        <fullName evidence="1">(Mediterranean fruit fly) hypothetical protein</fullName>
    </submittedName>
</protein>
<comment type="caution">
    <text evidence="1">The sequence shown here is derived from an EMBL/GenBank/DDBJ whole genome shotgun (WGS) entry which is preliminary data.</text>
</comment>
<accession>A0A811UGG2</accession>